<name>A0A5P3MQT9_NEIAN</name>
<accession>A0A5P3MQT9</accession>
<dbReference type="PANTHER" id="PTHR34596">
    <property type="entry name" value="CHITOPORIN"/>
    <property type="match status" value="1"/>
</dbReference>
<dbReference type="AlphaFoldDB" id="A0A5P3MQT9"/>
<dbReference type="RefSeq" id="WP_126325862.1">
    <property type="nucleotide sequence ID" value="NZ_CP031699.1"/>
</dbReference>
<dbReference type="GO" id="GO:0016020">
    <property type="term" value="C:membrane"/>
    <property type="evidence" value="ECO:0007669"/>
    <property type="project" value="InterPro"/>
</dbReference>
<dbReference type="Pfam" id="PF03573">
    <property type="entry name" value="OprD"/>
    <property type="match status" value="1"/>
</dbReference>
<keyword evidence="2" id="KW-0813">Transport</keyword>
<reference evidence="4 5" key="1">
    <citation type="submission" date="2018-08" db="EMBL/GenBank/DDBJ databases">
        <title>Neisseria animalis ATCC 49930 complete genome.</title>
        <authorList>
            <person name="Veseli I.A."/>
            <person name="Mascarenhas dos Santos A.C."/>
            <person name="Buttler R."/>
            <person name="Pombert J.-F."/>
        </authorList>
    </citation>
    <scope>NUCLEOTIDE SEQUENCE [LARGE SCALE GENOMIC DNA]</scope>
    <source>
        <strain evidence="4 5">ATCC 49930</strain>
    </source>
</reference>
<dbReference type="GO" id="GO:0015288">
    <property type="term" value="F:porin activity"/>
    <property type="evidence" value="ECO:0007669"/>
    <property type="project" value="TreeGrafter"/>
</dbReference>
<dbReference type="Gene3D" id="2.40.160.10">
    <property type="entry name" value="Porin"/>
    <property type="match status" value="1"/>
</dbReference>
<dbReference type="EMBL" id="CP031699">
    <property type="protein sequence ID" value="QEY23810.1"/>
    <property type="molecule type" value="Genomic_DNA"/>
</dbReference>
<dbReference type="PANTHER" id="PTHR34596:SF2">
    <property type="entry name" value="CHITOPORIN"/>
    <property type="match status" value="1"/>
</dbReference>
<protein>
    <submittedName>
        <fullName evidence="4">Outer membrane porin, OprD family</fullName>
    </submittedName>
</protein>
<keyword evidence="3" id="KW-0732">Signal</keyword>
<evidence type="ECO:0000256" key="2">
    <source>
        <dbReference type="ARBA" id="ARBA00022448"/>
    </source>
</evidence>
<evidence type="ECO:0000256" key="3">
    <source>
        <dbReference type="ARBA" id="ARBA00022729"/>
    </source>
</evidence>
<dbReference type="Proteomes" id="UP000325536">
    <property type="component" value="Chromosome"/>
</dbReference>
<dbReference type="InterPro" id="IPR023614">
    <property type="entry name" value="Porin_dom_sf"/>
</dbReference>
<gene>
    <name evidence="4" type="ORF">D0T90_04245</name>
</gene>
<sequence>MLNDDKAARQQAARRTAALRQAIKGTTMPTLIRPLTAALLAALPFAAAADTGQTAENTDGFLNTPFFQDGKLSITHRNFYFNRDFRDGGANPFGTNWGKPLAERNGERNEWAHGIIVDAQSGFTSGKIGFGAEVKGLAGIRLDSSGARTGTGLIPYTNGADGKPERLWGSIGGAVKAKIGETVIKAGNSLTPANPILHTADVRLLPVTATGIALESKDFDKLNLQAGTFTHVRAQESTNHDDRFSTDQNGNAQVKRISYVGGRYTWQPHTWAQVYAGELKDHFNQYHAQANHRWQFDGGSYFNVNAAGYYNRDSGAEKAGPVNTKLAALTATYGNDTHALTLGIQRVFGDDPLDYAATRTIGSLARYPNAGWVTQFSEANEKSWQVRYDLDFKKLGAPGLALMGRYIKGYGMDNSKGNDYYRKLRGNYTYQAGDKHWERNIEAKYTVQSGKAKGLNLRVRQTSMRTSGTYRYGNIDEVRVIAEYPWSL</sequence>
<evidence type="ECO:0000313" key="4">
    <source>
        <dbReference type="EMBL" id="QEY23810.1"/>
    </source>
</evidence>
<evidence type="ECO:0000256" key="1">
    <source>
        <dbReference type="ARBA" id="ARBA00009075"/>
    </source>
</evidence>
<dbReference type="KEGG" id="naq:D0T90_04245"/>
<proteinExistence type="inferred from homology"/>
<evidence type="ECO:0000313" key="5">
    <source>
        <dbReference type="Proteomes" id="UP000325536"/>
    </source>
</evidence>
<keyword evidence="5" id="KW-1185">Reference proteome</keyword>
<dbReference type="InterPro" id="IPR005318">
    <property type="entry name" value="OM_porin_bac"/>
</dbReference>
<comment type="similarity">
    <text evidence="1">Belongs to the outer membrane porin (Opr) (TC 1.B.25) family.</text>
</comment>
<organism evidence="4 5">
    <name type="scientific">Neisseria animalis</name>
    <dbReference type="NCBI Taxonomy" id="492"/>
    <lineage>
        <taxon>Bacteria</taxon>
        <taxon>Pseudomonadati</taxon>
        <taxon>Pseudomonadota</taxon>
        <taxon>Betaproteobacteria</taxon>
        <taxon>Neisseriales</taxon>
        <taxon>Neisseriaceae</taxon>
        <taxon>Neisseria</taxon>
    </lineage>
</organism>